<evidence type="ECO:0000313" key="2">
    <source>
        <dbReference type="EMBL" id="CAD8782118.1"/>
    </source>
</evidence>
<dbReference type="AlphaFoldDB" id="A0A7S0V792"/>
<feature type="compositionally biased region" description="Basic and acidic residues" evidence="1">
    <location>
        <begin position="49"/>
        <end position="64"/>
    </location>
</feature>
<organism evidence="2">
    <name type="scientific">Polytomella parva</name>
    <dbReference type="NCBI Taxonomy" id="51329"/>
    <lineage>
        <taxon>Eukaryota</taxon>
        <taxon>Viridiplantae</taxon>
        <taxon>Chlorophyta</taxon>
        <taxon>core chlorophytes</taxon>
        <taxon>Chlorophyceae</taxon>
        <taxon>CS clade</taxon>
        <taxon>Chlamydomonadales</taxon>
        <taxon>Chlamydomonadaceae</taxon>
        <taxon>Polytomella</taxon>
    </lineage>
</organism>
<feature type="region of interest" description="Disordered" evidence="1">
    <location>
        <begin position="1"/>
        <end position="72"/>
    </location>
</feature>
<sequence>MGLSGSGGEQEEEEADFADGGVGVGVGGEKRVEGLGRGRVVGGFRTPRPWREEGGRGGREERRGGALLEGPGGAEEETLAVDAAAAAAAAALPVAVDLALVNEVNDPSSLGISHAGANGISASSSGSGRSPHFPPPIPDPDLDDDDEVIGWIHAILAAPQFFGSTSDASPNLRNPSSLADTSFAVQASSVQLSQPPPPPLFPMHPPPTLNQNFVIPYAGDMGLKIAVDGAIFVKTNKNLPASTALSLHPPGALYQDRTVSKAEISQGLRATLAYDMDAPLAHPRWRDGLSKFGSGFQTVNYSLIKALLNTASAAAIMDEPAFNTAWTASWANVSAATAAAAAIIDVRLVVPSVGTSMSYGWTALQIFESSPSPPSSVSANPNGPGRRSNGNYNRSNGNSMSPPKNVAASAATFGGRKSVSFSPGMGGGISAGAAGLSSMDPNGGDGGGSVRALNPGFGFDVGCGSGVGQDPGEGAFLAAGYYLLPLMHGAPSRHVLRQMTTAARESSAAAAAAPGNRGMPINSVDSVIGKALMEGSLRPHPDGACVLVRLVGPTQSSLFTRPATSIPIGLLRRPSYMSHIMSARSSTSSLAISSDVRRVITSPWPALALPQLGMAMGRTFRQAKPKEAAEGEWVQAINGAFIRSLGVDGEDDFEEEDEEDDGMDEGVE</sequence>
<evidence type="ECO:0000256" key="1">
    <source>
        <dbReference type="SAM" id="MobiDB-lite"/>
    </source>
</evidence>
<reference evidence="2" key="1">
    <citation type="submission" date="2021-01" db="EMBL/GenBank/DDBJ databases">
        <authorList>
            <person name="Corre E."/>
            <person name="Pelletier E."/>
            <person name="Niang G."/>
            <person name="Scheremetjew M."/>
            <person name="Finn R."/>
            <person name="Kale V."/>
            <person name="Holt S."/>
            <person name="Cochrane G."/>
            <person name="Meng A."/>
            <person name="Brown T."/>
            <person name="Cohen L."/>
        </authorList>
    </citation>
    <scope>NUCLEOTIDE SEQUENCE</scope>
    <source>
        <strain evidence="2">SAG 63-3</strain>
    </source>
</reference>
<protein>
    <submittedName>
        <fullName evidence="2">Uncharacterized protein</fullName>
    </submittedName>
</protein>
<feature type="compositionally biased region" description="Acidic residues" evidence="1">
    <location>
        <begin position="648"/>
        <end position="668"/>
    </location>
</feature>
<feature type="compositionally biased region" description="Low complexity" evidence="1">
    <location>
        <begin position="119"/>
        <end position="131"/>
    </location>
</feature>
<feature type="region of interest" description="Disordered" evidence="1">
    <location>
        <begin position="369"/>
        <end position="409"/>
    </location>
</feature>
<feature type="region of interest" description="Disordered" evidence="1">
    <location>
        <begin position="119"/>
        <end position="144"/>
    </location>
</feature>
<dbReference type="EMBL" id="HBFM01024460">
    <property type="protein sequence ID" value="CAD8782118.1"/>
    <property type="molecule type" value="Transcribed_RNA"/>
</dbReference>
<feature type="compositionally biased region" description="Low complexity" evidence="1">
    <location>
        <begin position="375"/>
        <end position="399"/>
    </location>
</feature>
<feature type="region of interest" description="Disordered" evidence="1">
    <location>
        <begin position="647"/>
        <end position="668"/>
    </location>
</feature>
<accession>A0A7S0V792</accession>
<proteinExistence type="predicted"/>
<gene>
    <name evidence="2" type="ORF">PPAR00522_LOCUS15871</name>
</gene>
<name>A0A7S0V792_9CHLO</name>